<dbReference type="InterPro" id="IPR006130">
    <property type="entry name" value="Asp/Orn_carbamoylTrfase"/>
</dbReference>
<dbReference type="SUPFAM" id="SSF53671">
    <property type="entry name" value="Aspartate/ornithine carbamoyltransferase"/>
    <property type="match status" value="1"/>
</dbReference>
<comment type="similarity">
    <text evidence="2 7">Belongs to the aspartate/ornithine carbamoyltransferase superfamily. OTCase family.</text>
</comment>
<dbReference type="NCBIfam" id="NF001986">
    <property type="entry name" value="PRK00779.1"/>
    <property type="match status" value="1"/>
</dbReference>
<dbReference type="PRINTS" id="PR00102">
    <property type="entry name" value="OTCASE"/>
</dbReference>
<dbReference type="HAMAP" id="MF_01109">
    <property type="entry name" value="OTCase"/>
    <property type="match status" value="1"/>
</dbReference>
<keyword evidence="7" id="KW-0963">Cytoplasm</keyword>
<evidence type="ECO:0000256" key="7">
    <source>
        <dbReference type="HAMAP-Rule" id="MF_01109"/>
    </source>
</evidence>
<dbReference type="GO" id="GO:0005737">
    <property type="term" value="C:cytoplasm"/>
    <property type="evidence" value="ECO:0007669"/>
    <property type="project" value="UniProtKB-SubCell"/>
</dbReference>
<feature type="binding site" evidence="7">
    <location>
        <position position="127"/>
    </location>
    <ligand>
        <name>carbamoyl phosphate</name>
        <dbReference type="ChEBI" id="CHEBI:58228"/>
    </ligand>
</feature>
<dbReference type="InterPro" id="IPR006131">
    <property type="entry name" value="Asp_carbamoyltransf_Asp/Orn-bd"/>
</dbReference>
<comment type="pathway">
    <text evidence="1">Amino-acid biosynthesis; L-arginine biosynthesis; L-arginine from L-ornithine and carbamoyl phosphate: step 1/3.</text>
</comment>
<dbReference type="PRINTS" id="PR00100">
    <property type="entry name" value="AOTCASE"/>
</dbReference>
<dbReference type="EMBL" id="HF951689">
    <property type="protein sequence ID" value="CCW35971.1"/>
    <property type="molecule type" value="Genomic_DNA"/>
</dbReference>
<dbReference type="InParanoid" id="S0EX27"/>
<feature type="domain" description="Aspartate/ornithine carbamoyltransferase carbamoyl-P binding" evidence="9">
    <location>
        <begin position="26"/>
        <end position="167"/>
    </location>
</feature>
<dbReference type="InterPro" id="IPR024904">
    <property type="entry name" value="OTCase_ArgI"/>
</dbReference>
<dbReference type="Gene3D" id="3.40.50.1370">
    <property type="entry name" value="Aspartate/ornithine carbamoyltransferase"/>
    <property type="match status" value="2"/>
</dbReference>
<feature type="binding site" evidence="7">
    <location>
        <position position="250"/>
    </location>
    <ligand>
        <name>L-ornithine</name>
        <dbReference type="ChEBI" id="CHEBI:46911"/>
    </ligand>
</feature>
<dbReference type="InterPro" id="IPR002292">
    <property type="entry name" value="Orn/put_carbamltrans"/>
</dbReference>
<keyword evidence="11" id="KW-1185">Reference proteome</keyword>
<comment type="subcellular location">
    <subcellularLocation>
        <location evidence="7">Cytoplasm</location>
    </subcellularLocation>
</comment>
<dbReference type="AlphaFoldDB" id="S0EX27"/>
<organism evidence="10 11">
    <name type="scientific">Chthonomonas calidirosea (strain DSM 23976 / ICMP 18418 / T49)</name>
    <dbReference type="NCBI Taxonomy" id="1303518"/>
    <lineage>
        <taxon>Bacteria</taxon>
        <taxon>Bacillati</taxon>
        <taxon>Armatimonadota</taxon>
        <taxon>Chthonomonadia</taxon>
        <taxon>Chthonomonadales</taxon>
        <taxon>Chthonomonadaceae</taxon>
        <taxon>Chthonomonas</taxon>
    </lineage>
</organism>
<evidence type="ECO:0000256" key="1">
    <source>
        <dbReference type="ARBA" id="ARBA00004975"/>
    </source>
</evidence>
<keyword evidence="5 7" id="KW-0808">Transferase</keyword>
<dbReference type="Proteomes" id="UP000014227">
    <property type="component" value="Chromosome I"/>
</dbReference>
<dbReference type="PATRIC" id="fig|1303518.3.peg.2244"/>
<dbReference type="GO" id="GO:0004585">
    <property type="term" value="F:ornithine carbamoyltransferase activity"/>
    <property type="evidence" value="ECO:0007669"/>
    <property type="project" value="UniProtKB-UniRule"/>
</dbReference>
<dbReference type="OrthoDB" id="9802587at2"/>
<name>S0EX27_CHTCT</name>
<evidence type="ECO:0000259" key="8">
    <source>
        <dbReference type="Pfam" id="PF00185"/>
    </source>
</evidence>
<accession>S0EX27</accession>
<dbReference type="RefSeq" id="WP_016483492.1">
    <property type="nucleotide sequence ID" value="NC_021487.1"/>
</dbReference>
<dbReference type="GO" id="GO:0019240">
    <property type="term" value="P:citrulline biosynthetic process"/>
    <property type="evidence" value="ECO:0007669"/>
    <property type="project" value="TreeGrafter"/>
</dbReference>
<evidence type="ECO:0000259" key="9">
    <source>
        <dbReference type="Pfam" id="PF02729"/>
    </source>
</evidence>
<evidence type="ECO:0000313" key="10">
    <source>
        <dbReference type="EMBL" id="CCW35971.1"/>
    </source>
</evidence>
<sequence length="332" mass="36779">MTLPTDPTEEQLRQLIQSDSAGWRKRSVVTLWDVTTEQIRALLEVAVFLKKSDLARKPTLYWNYPRTLAMLFEKPSLRTRVSFEVSMAHLRGHAIYLGPNDVGLGTREAVPDVAASLSRWVDIIAARVYQHSTVEQLAEHATIPVINALSDREHPIQAFADLLTLQEFCGPLGNGLKLAYVGDGNNVLHALLLACAKMGVNLSAACPNGYFPDEAYVQEARRLAAISGAQIEVLSQPEEAVRCADAVYTDVWASMGQEAEREQRAKLFAPYQLNATLLANAKPNAIVMHCLPAHRGEEITDEVMERHKASILEQAENRLHTQKALLLLIIGL</sequence>
<evidence type="ECO:0000256" key="4">
    <source>
        <dbReference type="ARBA" id="ARBA00016634"/>
    </source>
</evidence>
<feature type="domain" description="Aspartate/ornithine carbamoyltransferase Asp/Orn-binding" evidence="8">
    <location>
        <begin position="174"/>
        <end position="328"/>
    </location>
</feature>
<comment type="catalytic activity">
    <reaction evidence="6 7">
        <text>carbamoyl phosphate + L-ornithine = L-citrulline + phosphate + H(+)</text>
        <dbReference type="Rhea" id="RHEA:19513"/>
        <dbReference type="ChEBI" id="CHEBI:15378"/>
        <dbReference type="ChEBI" id="CHEBI:43474"/>
        <dbReference type="ChEBI" id="CHEBI:46911"/>
        <dbReference type="ChEBI" id="CHEBI:57743"/>
        <dbReference type="ChEBI" id="CHEBI:58228"/>
        <dbReference type="EC" id="2.1.3.3"/>
    </reaction>
</comment>
<feature type="binding site" evidence="7">
    <location>
        <begin position="254"/>
        <end position="255"/>
    </location>
    <ligand>
        <name>L-ornithine</name>
        <dbReference type="ChEBI" id="CHEBI:46911"/>
    </ligand>
</feature>
<evidence type="ECO:0000256" key="6">
    <source>
        <dbReference type="ARBA" id="ARBA00048772"/>
    </source>
</evidence>
<dbReference type="NCBIfam" id="TIGR00658">
    <property type="entry name" value="orni_carb_tr"/>
    <property type="match status" value="1"/>
</dbReference>
<feature type="binding site" evidence="7">
    <location>
        <position position="318"/>
    </location>
    <ligand>
        <name>carbamoyl phosphate</name>
        <dbReference type="ChEBI" id="CHEBI:58228"/>
    </ligand>
</feature>
<reference evidence="11" key="1">
    <citation type="submission" date="2013-03" db="EMBL/GenBank/DDBJ databases">
        <title>Genome sequence of Chthonomonas calidirosea, the first sequenced genome from the Armatimonadetes phylum (formally candidate division OP10).</title>
        <authorList>
            <person name="Lee K.C.Y."/>
            <person name="Morgan X.C."/>
            <person name="Dunfield P.F."/>
            <person name="Tamas I."/>
            <person name="Houghton K.M."/>
            <person name="Vyssotski M."/>
            <person name="Ryan J.L.J."/>
            <person name="Lagutin K."/>
            <person name="McDonald I.R."/>
            <person name="Stott M.B."/>
        </authorList>
    </citation>
    <scope>NUCLEOTIDE SEQUENCE [LARGE SCALE GENOMIC DNA]</scope>
    <source>
        <strain evidence="11">DSM 23976 / ICMP 18418 / T49</strain>
    </source>
</reference>
<feature type="binding site" evidence="7">
    <location>
        <position position="186"/>
    </location>
    <ligand>
        <name>L-ornithine</name>
        <dbReference type="ChEBI" id="CHEBI:46911"/>
    </ligand>
</feature>
<dbReference type="GO" id="GO:0016597">
    <property type="term" value="F:amino acid binding"/>
    <property type="evidence" value="ECO:0007669"/>
    <property type="project" value="InterPro"/>
</dbReference>
<proteinExistence type="inferred from homology"/>
<evidence type="ECO:0000313" key="11">
    <source>
        <dbReference type="Proteomes" id="UP000014227"/>
    </source>
</evidence>
<protein>
    <recommendedName>
        <fullName evidence="4 7">Ornithine carbamoyltransferase</fullName>
        <shortName evidence="7">OTCase</shortName>
        <ecNumber evidence="3 7">2.1.3.3</ecNumber>
    </recommendedName>
</protein>
<evidence type="ECO:0000256" key="3">
    <source>
        <dbReference type="ARBA" id="ARBA00013007"/>
    </source>
</evidence>
<dbReference type="EC" id="2.1.3.3" evidence="3 7"/>
<feature type="binding site" evidence="7">
    <location>
        <begin position="154"/>
        <end position="157"/>
    </location>
    <ligand>
        <name>carbamoyl phosphate</name>
        <dbReference type="ChEBI" id="CHEBI:58228"/>
    </ligand>
</feature>
<evidence type="ECO:0000256" key="5">
    <source>
        <dbReference type="ARBA" id="ARBA00022679"/>
    </source>
</evidence>
<dbReference type="eggNOG" id="COG0078">
    <property type="taxonomic scope" value="Bacteria"/>
</dbReference>
<dbReference type="KEGG" id="ccz:CCALI_02164"/>
<evidence type="ECO:0000256" key="2">
    <source>
        <dbReference type="ARBA" id="ARBA00007805"/>
    </source>
</evidence>
<dbReference type="HOGENOM" id="CLU_043846_3_2_0"/>
<dbReference type="Pfam" id="PF00185">
    <property type="entry name" value="OTCace"/>
    <property type="match status" value="1"/>
</dbReference>
<dbReference type="InterPro" id="IPR006132">
    <property type="entry name" value="Asp/Orn_carbamoyltranf_P-bd"/>
</dbReference>
<dbReference type="Pfam" id="PF02729">
    <property type="entry name" value="OTCace_N"/>
    <property type="match status" value="1"/>
</dbReference>
<dbReference type="FunFam" id="3.40.50.1370:FF:000008">
    <property type="entry name" value="Ornithine carbamoyltransferase"/>
    <property type="match status" value="1"/>
</dbReference>
<feature type="binding site" evidence="7">
    <location>
        <begin position="290"/>
        <end position="291"/>
    </location>
    <ligand>
        <name>carbamoyl phosphate</name>
        <dbReference type="ChEBI" id="CHEBI:58228"/>
    </ligand>
</feature>
<dbReference type="GO" id="GO:0042450">
    <property type="term" value="P:L-arginine biosynthetic process via ornithine"/>
    <property type="evidence" value="ECO:0007669"/>
    <property type="project" value="UniProtKB-UniRule"/>
</dbReference>
<dbReference type="PANTHER" id="PTHR45753">
    <property type="entry name" value="ORNITHINE CARBAMOYLTRANSFERASE, MITOCHONDRIAL"/>
    <property type="match status" value="1"/>
</dbReference>
<dbReference type="STRING" id="454171.CP488_01929"/>
<gene>
    <name evidence="10" type="ORF">CCALI_02164</name>
</gene>
<comment type="caution">
    <text evidence="7">Lacks conserved residue(s) required for the propagation of feature annotation.</text>
</comment>
<dbReference type="FunCoup" id="S0EX27">
    <property type="interactions" value="401"/>
</dbReference>
<dbReference type="InterPro" id="IPR036901">
    <property type="entry name" value="Asp/Orn_carbamoylTrfase_sf"/>
</dbReference>
<dbReference type="PANTHER" id="PTHR45753:SF3">
    <property type="entry name" value="ORNITHINE TRANSCARBAMYLASE, MITOCHONDRIAL"/>
    <property type="match status" value="1"/>
</dbReference>